<protein>
    <recommendedName>
        <fullName evidence="2">EF-hand domain-containing protein</fullName>
    </recommendedName>
</protein>
<name>F0ZH95_DICPU</name>
<reference evidence="4" key="1">
    <citation type="journal article" date="2011" name="Genome Biol.">
        <title>Comparative genomics of the social amoebae Dictyostelium discoideum and Dictyostelium purpureum.</title>
        <authorList>
            <consortium name="US DOE Joint Genome Institute (JGI-PGF)"/>
            <person name="Sucgang R."/>
            <person name="Kuo A."/>
            <person name="Tian X."/>
            <person name="Salerno W."/>
            <person name="Parikh A."/>
            <person name="Feasley C.L."/>
            <person name="Dalin E."/>
            <person name="Tu H."/>
            <person name="Huang E."/>
            <person name="Barry K."/>
            <person name="Lindquist E."/>
            <person name="Shapiro H."/>
            <person name="Bruce D."/>
            <person name="Schmutz J."/>
            <person name="Salamov A."/>
            <person name="Fey P."/>
            <person name="Gaudet P."/>
            <person name="Anjard C."/>
            <person name="Babu M.M."/>
            <person name="Basu S."/>
            <person name="Bushmanova Y."/>
            <person name="van der Wel H."/>
            <person name="Katoh-Kurasawa M."/>
            <person name="Dinh C."/>
            <person name="Coutinho P.M."/>
            <person name="Saito T."/>
            <person name="Elias M."/>
            <person name="Schaap P."/>
            <person name="Kay R.R."/>
            <person name="Henrissat B."/>
            <person name="Eichinger L."/>
            <person name="Rivero F."/>
            <person name="Putnam N.H."/>
            <person name="West C.M."/>
            <person name="Loomis W.F."/>
            <person name="Chisholm R.L."/>
            <person name="Shaulsky G."/>
            <person name="Strassmann J.E."/>
            <person name="Queller D.C."/>
            <person name="Kuspa A."/>
            <person name="Grigoriev I.V."/>
        </authorList>
    </citation>
    <scope>NUCLEOTIDE SEQUENCE [LARGE SCALE GENOMIC DNA]</scope>
    <source>
        <strain evidence="4">QSDP1</strain>
    </source>
</reference>
<dbReference type="Gene3D" id="1.10.238.10">
    <property type="entry name" value="EF-hand"/>
    <property type="match status" value="2"/>
</dbReference>
<dbReference type="EMBL" id="GL871019">
    <property type="protein sequence ID" value="EGC36686.1"/>
    <property type="molecule type" value="Genomic_DNA"/>
</dbReference>
<evidence type="ECO:0000256" key="1">
    <source>
        <dbReference type="ARBA" id="ARBA00022837"/>
    </source>
</evidence>
<dbReference type="InParanoid" id="F0ZH95"/>
<accession>F0ZH95</accession>
<evidence type="ECO:0000259" key="2">
    <source>
        <dbReference type="PROSITE" id="PS50222"/>
    </source>
</evidence>
<dbReference type="OrthoDB" id="428774at2759"/>
<dbReference type="Proteomes" id="UP000001064">
    <property type="component" value="Unassembled WGS sequence"/>
</dbReference>
<dbReference type="InterPro" id="IPR002048">
    <property type="entry name" value="EF_hand_dom"/>
</dbReference>
<evidence type="ECO:0000313" key="4">
    <source>
        <dbReference type="Proteomes" id="UP000001064"/>
    </source>
</evidence>
<dbReference type="PROSITE" id="PS50222">
    <property type="entry name" value="EF_HAND_2"/>
    <property type="match status" value="1"/>
</dbReference>
<dbReference type="InterPro" id="IPR011992">
    <property type="entry name" value="EF-hand-dom_pair"/>
</dbReference>
<dbReference type="InterPro" id="IPR018247">
    <property type="entry name" value="EF_Hand_1_Ca_BS"/>
</dbReference>
<sequence length="157" mass="18319">MYFFTDTNINDIEDMIAGFEEKNVKEVTFEQVSDYLKNVKDCKDPFFVAVSIFRSLDTNSDSKISLNEIKTHKLLTFAKQWGGILERNINKMILEYDENHDNIITWEEACNVFRDDPDVGEDGCEISTKSLFHSIDSNKDREITKDEIKAYLEKLKK</sequence>
<dbReference type="RefSeq" id="XP_003286785.1">
    <property type="nucleotide sequence ID" value="XM_003286737.1"/>
</dbReference>
<dbReference type="SUPFAM" id="SSF47473">
    <property type="entry name" value="EF-hand"/>
    <property type="match status" value="1"/>
</dbReference>
<dbReference type="KEGG" id="dpp:DICPUDRAFT_87305"/>
<gene>
    <name evidence="3" type="ORF">DICPUDRAFT_87305</name>
</gene>
<feature type="domain" description="EF-hand" evidence="2">
    <location>
        <begin position="84"/>
        <end position="119"/>
    </location>
</feature>
<organism evidence="3 4">
    <name type="scientific">Dictyostelium purpureum</name>
    <name type="common">Slime mold</name>
    <dbReference type="NCBI Taxonomy" id="5786"/>
    <lineage>
        <taxon>Eukaryota</taxon>
        <taxon>Amoebozoa</taxon>
        <taxon>Evosea</taxon>
        <taxon>Eumycetozoa</taxon>
        <taxon>Dictyostelia</taxon>
        <taxon>Dictyosteliales</taxon>
        <taxon>Dictyosteliaceae</taxon>
        <taxon>Dictyostelium</taxon>
    </lineage>
</organism>
<keyword evidence="1" id="KW-0106">Calcium</keyword>
<dbReference type="VEuPathDB" id="AmoebaDB:DICPUDRAFT_87305"/>
<keyword evidence="4" id="KW-1185">Reference proteome</keyword>
<dbReference type="AlphaFoldDB" id="F0ZH95"/>
<dbReference type="PROSITE" id="PS00018">
    <property type="entry name" value="EF_HAND_1"/>
    <property type="match status" value="1"/>
</dbReference>
<dbReference type="SMART" id="SM00054">
    <property type="entry name" value="EFh"/>
    <property type="match status" value="3"/>
</dbReference>
<proteinExistence type="predicted"/>
<evidence type="ECO:0000313" key="3">
    <source>
        <dbReference type="EMBL" id="EGC36686.1"/>
    </source>
</evidence>
<dbReference type="GO" id="GO:0005509">
    <property type="term" value="F:calcium ion binding"/>
    <property type="evidence" value="ECO:0007669"/>
    <property type="project" value="InterPro"/>
</dbReference>
<dbReference type="GeneID" id="10504179"/>